<dbReference type="HAMAP" id="MF_00688">
    <property type="entry name" value="Leu_Phe_trans"/>
    <property type="match status" value="1"/>
</dbReference>
<keyword evidence="2 4" id="KW-0808">Transferase</keyword>
<name>A0A1M7MV41_9FLAO</name>
<dbReference type="Pfam" id="PF03588">
    <property type="entry name" value="Leu_Phe_trans"/>
    <property type="match status" value="1"/>
</dbReference>
<comment type="similarity">
    <text evidence="4">Belongs to the L/F-transferase family.</text>
</comment>
<evidence type="ECO:0000256" key="3">
    <source>
        <dbReference type="ARBA" id="ARBA00023315"/>
    </source>
</evidence>
<dbReference type="EC" id="2.3.2.6" evidence="4"/>
<keyword evidence="3 4" id="KW-0012">Acyltransferase</keyword>
<organism evidence="5 6">
    <name type="scientific">Salegentibacter salegens</name>
    <dbReference type="NCBI Taxonomy" id="143223"/>
    <lineage>
        <taxon>Bacteria</taxon>
        <taxon>Pseudomonadati</taxon>
        <taxon>Bacteroidota</taxon>
        <taxon>Flavobacteriia</taxon>
        <taxon>Flavobacteriales</taxon>
        <taxon>Flavobacteriaceae</taxon>
        <taxon>Salegentibacter</taxon>
    </lineage>
</organism>
<dbReference type="AlphaFoldDB" id="A0A1M7MV41"/>
<dbReference type="OrthoDB" id="9790282at2"/>
<dbReference type="PANTHER" id="PTHR30098:SF2">
    <property type="entry name" value="LEUCYL_PHENYLALANYL-TRNA--PROTEIN TRANSFERASE"/>
    <property type="match status" value="1"/>
</dbReference>
<dbReference type="InterPro" id="IPR042221">
    <property type="entry name" value="Leu/Phe-tRNA_Trfase_N"/>
</dbReference>
<protein>
    <recommendedName>
        <fullName evidence="4">Leucyl/phenylalanyl-tRNA--protein transferase</fullName>
        <ecNumber evidence="4">2.3.2.6</ecNumber>
    </recommendedName>
    <alternativeName>
        <fullName evidence="4">L/F-transferase</fullName>
    </alternativeName>
    <alternativeName>
        <fullName evidence="4">Leucyltransferase</fullName>
    </alternativeName>
    <alternativeName>
        <fullName evidence="4">Phenyalanyltransferase</fullName>
    </alternativeName>
</protein>
<sequence>MAKLFLFVLFLFIQNPCKLHYLQHNEKFPPISEADEQGLLAIGGDMSIPRLIYAYNHGIFPWYDASQPLLWWSPDPRMVLFPDKLKVSKSMKQLFRKETFTVTFNKDFRAVIESCAEIRRDGQHGTWITQEIIDCFGDLHELNIAHSVEVWQDDNLVGGLYGIYLEDKKIFCGESMFTRASNASKYGFISLVRKLKEDGVKLIDCQVYTQHLESLGAEEISRNEFLSYLDVSA</sequence>
<comment type="subcellular location">
    <subcellularLocation>
        <location evidence="4">Cytoplasm</location>
    </subcellularLocation>
</comment>
<evidence type="ECO:0000256" key="1">
    <source>
        <dbReference type="ARBA" id="ARBA00022490"/>
    </source>
</evidence>
<dbReference type="PANTHER" id="PTHR30098">
    <property type="entry name" value="LEUCYL/PHENYLALANYL-TRNA--PROTEIN TRANSFERASE"/>
    <property type="match status" value="1"/>
</dbReference>
<dbReference type="InterPro" id="IPR004616">
    <property type="entry name" value="Leu/Phe-tRNA_Trfase"/>
</dbReference>
<dbReference type="Gene3D" id="3.30.70.3550">
    <property type="entry name" value="Leucyl/phenylalanyl-tRNA-protein transferase, N-terminal domain"/>
    <property type="match status" value="1"/>
</dbReference>
<dbReference type="GO" id="GO:0005737">
    <property type="term" value="C:cytoplasm"/>
    <property type="evidence" value="ECO:0007669"/>
    <property type="project" value="UniProtKB-SubCell"/>
</dbReference>
<keyword evidence="1 4" id="KW-0963">Cytoplasm</keyword>
<dbReference type="Proteomes" id="UP000190235">
    <property type="component" value="Chromosome I"/>
</dbReference>
<comment type="catalytic activity">
    <reaction evidence="4">
        <text>N-terminal L-arginyl-[protein] + L-leucyl-tRNA(Leu) = N-terminal L-leucyl-L-arginyl-[protein] + tRNA(Leu) + H(+)</text>
        <dbReference type="Rhea" id="RHEA:50416"/>
        <dbReference type="Rhea" id="RHEA-COMP:9613"/>
        <dbReference type="Rhea" id="RHEA-COMP:9622"/>
        <dbReference type="Rhea" id="RHEA-COMP:12672"/>
        <dbReference type="Rhea" id="RHEA-COMP:12673"/>
        <dbReference type="ChEBI" id="CHEBI:15378"/>
        <dbReference type="ChEBI" id="CHEBI:64719"/>
        <dbReference type="ChEBI" id="CHEBI:78442"/>
        <dbReference type="ChEBI" id="CHEBI:78494"/>
        <dbReference type="ChEBI" id="CHEBI:133044"/>
        <dbReference type="EC" id="2.3.2.6"/>
    </reaction>
</comment>
<dbReference type="SUPFAM" id="SSF55729">
    <property type="entry name" value="Acyl-CoA N-acyltransferases (Nat)"/>
    <property type="match status" value="1"/>
</dbReference>
<evidence type="ECO:0000256" key="4">
    <source>
        <dbReference type="HAMAP-Rule" id="MF_00688"/>
    </source>
</evidence>
<keyword evidence="6" id="KW-1185">Reference proteome</keyword>
<comment type="catalytic activity">
    <reaction evidence="4">
        <text>L-phenylalanyl-tRNA(Phe) + an N-terminal L-alpha-aminoacyl-[protein] = an N-terminal L-phenylalanyl-L-alpha-aminoacyl-[protein] + tRNA(Phe)</text>
        <dbReference type="Rhea" id="RHEA:43632"/>
        <dbReference type="Rhea" id="RHEA-COMP:9668"/>
        <dbReference type="Rhea" id="RHEA-COMP:9699"/>
        <dbReference type="Rhea" id="RHEA-COMP:10636"/>
        <dbReference type="Rhea" id="RHEA-COMP:10637"/>
        <dbReference type="ChEBI" id="CHEBI:78442"/>
        <dbReference type="ChEBI" id="CHEBI:78531"/>
        <dbReference type="ChEBI" id="CHEBI:78597"/>
        <dbReference type="ChEBI" id="CHEBI:83561"/>
        <dbReference type="EC" id="2.3.2.6"/>
    </reaction>
</comment>
<dbReference type="GO" id="GO:0030163">
    <property type="term" value="P:protein catabolic process"/>
    <property type="evidence" value="ECO:0007669"/>
    <property type="project" value="UniProtKB-UniRule"/>
</dbReference>
<evidence type="ECO:0000256" key="2">
    <source>
        <dbReference type="ARBA" id="ARBA00022679"/>
    </source>
</evidence>
<dbReference type="NCBIfam" id="TIGR00667">
    <property type="entry name" value="aat"/>
    <property type="match status" value="1"/>
</dbReference>
<dbReference type="Gene3D" id="3.40.630.70">
    <property type="entry name" value="Leucyl/phenylalanyl-tRNA-protein transferase, C-terminal domain"/>
    <property type="match status" value="1"/>
</dbReference>
<evidence type="ECO:0000313" key="6">
    <source>
        <dbReference type="Proteomes" id="UP000190235"/>
    </source>
</evidence>
<accession>A0A1M7MV41</accession>
<comment type="function">
    <text evidence="4">Functions in the N-end rule pathway of protein degradation where it conjugates Leu, Phe and, less efficiently, Met from aminoacyl-tRNAs to the N-termini of proteins containing an N-terminal arginine or lysine.</text>
</comment>
<gene>
    <name evidence="4" type="primary">aat</name>
    <name evidence="5" type="ORF">SAMN05878281_2700</name>
</gene>
<comment type="catalytic activity">
    <reaction evidence="4">
        <text>N-terminal L-lysyl-[protein] + L-leucyl-tRNA(Leu) = N-terminal L-leucyl-L-lysyl-[protein] + tRNA(Leu) + H(+)</text>
        <dbReference type="Rhea" id="RHEA:12340"/>
        <dbReference type="Rhea" id="RHEA-COMP:9613"/>
        <dbReference type="Rhea" id="RHEA-COMP:9622"/>
        <dbReference type="Rhea" id="RHEA-COMP:12670"/>
        <dbReference type="Rhea" id="RHEA-COMP:12671"/>
        <dbReference type="ChEBI" id="CHEBI:15378"/>
        <dbReference type="ChEBI" id="CHEBI:65249"/>
        <dbReference type="ChEBI" id="CHEBI:78442"/>
        <dbReference type="ChEBI" id="CHEBI:78494"/>
        <dbReference type="ChEBI" id="CHEBI:133043"/>
        <dbReference type="EC" id="2.3.2.6"/>
    </reaction>
</comment>
<dbReference type="InterPro" id="IPR016181">
    <property type="entry name" value="Acyl_CoA_acyltransferase"/>
</dbReference>
<dbReference type="InterPro" id="IPR042203">
    <property type="entry name" value="Leu/Phe-tRNA_Trfase_C"/>
</dbReference>
<reference evidence="6" key="1">
    <citation type="submission" date="2016-11" db="EMBL/GenBank/DDBJ databases">
        <authorList>
            <person name="Varghese N."/>
            <person name="Submissions S."/>
        </authorList>
    </citation>
    <scope>NUCLEOTIDE SEQUENCE [LARGE SCALE GENOMIC DNA]</scope>
    <source>
        <strain evidence="6">ACAM 48</strain>
    </source>
</reference>
<evidence type="ECO:0000313" key="5">
    <source>
        <dbReference type="EMBL" id="SHM94888.1"/>
    </source>
</evidence>
<dbReference type="GO" id="GO:0008914">
    <property type="term" value="F:leucyl-tRNA--protein transferase activity"/>
    <property type="evidence" value="ECO:0007669"/>
    <property type="project" value="UniProtKB-UniRule"/>
</dbReference>
<dbReference type="EMBL" id="LT670848">
    <property type="protein sequence ID" value="SHM94888.1"/>
    <property type="molecule type" value="Genomic_DNA"/>
</dbReference>
<proteinExistence type="inferred from homology"/>
<dbReference type="STRING" id="143223.SAMN05878281_2700"/>